<comment type="caution">
    <text evidence="4">The sequence shown here is derived from an EMBL/GenBank/DDBJ whole genome shotgun (WGS) entry which is preliminary data.</text>
</comment>
<reference evidence="5" key="1">
    <citation type="submission" date="2019-04" db="EMBL/GenBank/DDBJ databases">
        <title>Nocardioides xinjiangensis sp. nov.</title>
        <authorList>
            <person name="Liu S."/>
        </authorList>
    </citation>
    <scope>NUCLEOTIDE SEQUENCE [LARGE SCALE GENOMIC DNA]</scope>
    <source>
        <strain evidence="5">18</strain>
    </source>
</reference>
<gene>
    <name evidence="4" type="ORF">FAB82_23545</name>
</gene>
<protein>
    <submittedName>
        <fullName evidence="4">Extracellular solute-binding protein</fullName>
    </submittedName>
</protein>
<keyword evidence="2" id="KW-0813">Transport</keyword>
<dbReference type="EMBL" id="STGY01000076">
    <property type="protein sequence ID" value="THV35239.1"/>
    <property type="molecule type" value="Genomic_DNA"/>
</dbReference>
<sequence>MRNQNWETTMSTRIRRRTCGAFLIGLAPASMLAACSSGGGAEGAKSVRMLVNITDNLTQERWDALVAPFAEKTGIEVKIEGPTGQSVAESFPTLLASGTAPDVIQSILPSADTAPELLDLTDYAWASGTPMADLYSTGGAINVVGVGMQSQSLMYYNADLFAQAGITAPPTTWDEFDAALAALAAAGVGKPLGFAGDWATGVQAQQVWHPQQNITTPGWQQAVADGSSTLGDQFQPLFERITGWIEAGYTTADDIAIDSTTQEANFIAGDVGIYPMGSWFSTTLAASPPTFEVGIFSPPVENAADAPGPMGATLAFPYMVWQGSANVDAAAQLVEYLVSDEAAIAAQAEMDFFIREGPDTSSGNEYAAQVQEVTEQAPSFVVPGNQTVGDYALPVDGFNPKLTELVQGLWQGRTPTEVASDLTTWYEAEKQS</sequence>
<dbReference type="AlphaFoldDB" id="A0A4S8Q3N9"/>
<dbReference type="PROSITE" id="PS51257">
    <property type="entry name" value="PROKAR_LIPOPROTEIN"/>
    <property type="match status" value="1"/>
</dbReference>
<evidence type="ECO:0000256" key="2">
    <source>
        <dbReference type="ARBA" id="ARBA00022448"/>
    </source>
</evidence>
<reference evidence="4 5" key="2">
    <citation type="submission" date="2019-05" db="EMBL/GenBank/DDBJ databases">
        <title>Glycomyces buryatensis sp. nov.</title>
        <authorList>
            <person name="Nikitina E."/>
        </authorList>
    </citation>
    <scope>NUCLEOTIDE SEQUENCE [LARGE SCALE GENOMIC DNA]</scope>
    <source>
        <strain evidence="4 5">18</strain>
    </source>
</reference>
<evidence type="ECO:0000313" key="4">
    <source>
        <dbReference type="EMBL" id="THV35239.1"/>
    </source>
</evidence>
<evidence type="ECO:0000313" key="5">
    <source>
        <dbReference type="Proteomes" id="UP000308760"/>
    </source>
</evidence>
<evidence type="ECO:0000256" key="3">
    <source>
        <dbReference type="SAM" id="SignalP"/>
    </source>
</evidence>
<dbReference type="Pfam" id="PF01547">
    <property type="entry name" value="SBP_bac_1"/>
    <property type="match status" value="1"/>
</dbReference>
<dbReference type="Gene3D" id="3.40.190.10">
    <property type="entry name" value="Periplasmic binding protein-like II"/>
    <property type="match status" value="2"/>
</dbReference>
<keyword evidence="5" id="KW-1185">Reference proteome</keyword>
<comment type="similarity">
    <text evidence="1">Belongs to the bacterial solute-binding protein 1 family.</text>
</comment>
<organism evidence="4 5">
    <name type="scientific">Glycomyces buryatensis</name>
    <dbReference type="NCBI Taxonomy" id="2570927"/>
    <lineage>
        <taxon>Bacteria</taxon>
        <taxon>Bacillati</taxon>
        <taxon>Actinomycetota</taxon>
        <taxon>Actinomycetes</taxon>
        <taxon>Glycomycetales</taxon>
        <taxon>Glycomycetaceae</taxon>
        <taxon>Glycomyces</taxon>
    </lineage>
</organism>
<dbReference type="PANTHER" id="PTHR43649:SF29">
    <property type="entry name" value="OSMOPROTECTIVE COMPOUNDS-BINDING PROTEIN GGTB"/>
    <property type="match status" value="1"/>
</dbReference>
<keyword evidence="3" id="KW-0732">Signal</keyword>
<feature type="signal peptide" evidence="3">
    <location>
        <begin position="1"/>
        <end position="33"/>
    </location>
</feature>
<evidence type="ECO:0000256" key="1">
    <source>
        <dbReference type="ARBA" id="ARBA00008520"/>
    </source>
</evidence>
<proteinExistence type="inferred from homology"/>
<accession>A0A4S8Q3N9</accession>
<dbReference type="OrthoDB" id="358201at2"/>
<feature type="chain" id="PRO_5039298348" evidence="3">
    <location>
        <begin position="34"/>
        <end position="432"/>
    </location>
</feature>
<name>A0A4S8Q3N9_9ACTN</name>
<dbReference type="Proteomes" id="UP000308760">
    <property type="component" value="Unassembled WGS sequence"/>
</dbReference>
<dbReference type="SUPFAM" id="SSF53850">
    <property type="entry name" value="Periplasmic binding protein-like II"/>
    <property type="match status" value="1"/>
</dbReference>
<dbReference type="InterPro" id="IPR006059">
    <property type="entry name" value="SBP"/>
</dbReference>
<dbReference type="PANTHER" id="PTHR43649">
    <property type="entry name" value="ARABINOSE-BINDING PROTEIN-RELATED"/>
    <property type="match status" value="1"/>
</dbReference>
<dbReference type="InterPro" id="IPR050490">
    <property type="entry name" value="Bact_solute-bd_prot1"/>
</dbReference>